<reference evidence="1" key="1">
    <citation type="submission" date="2018-11" db="EMBL/GenBank/DDBJ databases">
        <authorList>
            <consortium name="Pathogen Informatics"/>
        </authorList>
    </citation>
    <scope>NUCLEOTIDE SEQUENCE</scope>
</reference>
<protein>
    <submittedName>
        <fullName evidence="1">Uncharacterized protein</fullName>
    </submittedName>
</protein>
<dbReference type="AlphaFoldDB" id="A0A448WDN0"/>
<evidence type="ECO:0000313" key="2">
    <source>
        <dbReference type="Proteomes" id="UP000784294"/>
    </source>
</evidence>
<proteinExistence type="predicted"/>
<dbReference type="Proteomes" id="UP000784294">
    <property type="component" value="Unassembled WGS sequence"/>
</dbReference>
<dbReference type="EMBL" id="CAAALY010005785">
    <property type="protein sequence ID" value="VEL09219.1"/>
    <property type="molecule type" value="Genomic_DNA"/>
</dbReference>
<evidence type="ECO:0000313" key="1">
    <source>
        <dbReference type="EMBL" id="VEL09219.1"/>
    </source>
</evidence>
<name>A0A448WDN0_9PLAT</name>
<accession>A0A448WDN0</accession>
<keyword evidence="2" id="KW-1185">Reference proteome</keyword>
<comment type="caution">
    <text evidence="1">The sequence shown here is derived from an EMBL/GenBank/DDBJ whole genome shotgun (WGS) entry which is preliminary data.</text>
</comment>
<sequence>MDSSFIPIIWGCCRARFSAQIYIFLPSRLHAHRPLYLFSANRLSYSTLVSSVSLPDFASRCPHFRHLGPVTIVYFAQAASFPNPRFCESVLGSALGPSVFLCPSIPSHEWPVQNRVVLSRTDKSVRFCVYDLPEHEHTVCLVRQVSRPQSEWAEPAQPPSKLNRPLRSHNHRLSQPTKLARTRLPSVTVHPDGHMTPTDWDGQIGDLAQRRLSNKPLLISSQMVKSEHIPSSGDKFSQILSITLLRWV</sequence>
<gene>
    <name evidence="1" type="ORF">PXEA_LOCUS2659</name>
</gene>
<organism evidence="1 2">
    <name type="scientific">Protopolystoma xenopodis</name>
    <dbReference type="NCBI Taxonomy" id="117903"/>
    <lineage>
        <taxon>Eukaryota</taxon>
        <taxon>Metazoa</taxon>
        <taxon>Spiralia</taxon>
        <taxon>Lophotrochozoa</taxon>
        <taxon>Platyhelminthes</taxon>
        <taxon>Monogenea</taxon>
        <taxon>Polyopisthocotylea</taxon>
        <taxon>Polystomatidea</taxon>
        <taxon>Polystomatidae</taxon>
        <taxon>Protopolystoma</taxon>
    </lineage>
</organism>